<reference evidence="2 3" key="1">
    <citation type="submission" date="2020-02" db="EMBL/GenBank/DDBJ databases">
        <title>Whole-genome analyses of novel actinobacteria.</title>
        <authorList>
            <person name="Sahin N."/>
            <person name="Gencbay T."/>
        </authorList>
    </citation>
    <scope>NUCLEOTIDE SEQUENCE [LARGE SCALE GENOMIC DNA]</scope>
    <source>
        <strain evidence="2 3">HC44</strain>
    </source>
</reference>
<dbReference type="InterPro" id="IPR050471">
    <property type="entry name" value="AB_hydrolase"/>
</dbReference>
<proteinExistence type="predicted"/>
<comment type="caution">
    <text evidence="2">The sequence shown here is derived from an EMBL/GenBank/DDBJ whole genome shotgun (WGS) entry which is preliminary data.</text>
</comment>
<dbReference type="Proteomes" id="UP000472335">
    <property type="component" value="Unassembled WGS sequence"/>
</dbReference>
<dbReference type="EMBL" id="JAAKZY010000045">
    <property type="protein sequence ID" value="NGO09147.1"/>
    <property type="molecule type" value="Genomic_DNA"/>
</dbReference>
<evidence type="ECO:0000259" key="1">
    <source>
        <dbReference type="Pfam" id="PF12697"/>
    </source>
</evidence>
<dbReference type="RefSeq" id="WP_165259826.1">
    <property type="nucleotide sequence ID" value="NZ_JAAKZY010000045.1"/>
</dbReference>
<dbReference type="GO" id="GO:0004806">
    <property type="term" value="F:triacylglycerol lipase activity"/>
    <property type="evidence" value="ECO:0007669"/>
    <property type="project" value="TreeGrafter"/>
</dbReference>
<accession>A0A6G4V5K9</accession>
<feature type="domain" description="AB hydrolase-1" evidence="1">
    <location>
        <begin position="17"/>
        <end position="260"/>
    </location>
</feature>
<evidence type="ECO:0000313" key="2">
    <source>
        <dbReference type="EMBL" id="NGO09147.1"/>
    </source>
</evidence>
<gene>
    <name evidence="2" type="ORF">G5C60_16445</name>
</gene>
<dbReference type="PANTHER" id="PTHR43433:SF5">
    <property type="entry name" value="AB HYDROLASE-1 DOMAIN-CONTAINING PROTEIN"/>
    <property type="match status" value="1"/>
</dbReference>
<dbReference type="Pfam" id="PF12697">
    <property type="entry name" value="Abhydrolase_6"/>
    <property type="match status" value="1"/>
</dbReference>
<sequence>MTETTAHHEVRGSGPVLLVVPGGAGHPMGLDGLVEQLADRFTVVTYDPMGLAHGRLGEPVEDQRVEAWSDGARQVLDSLLPGGESAYVFGSSSGGIAALDLLTRHPDRVRHVVAHEPPSVTVLPDAARHRTMFEEVYETYRTAGLQAAAARLNAGLEDRTWEAPPPPPVGTSHIPSPPPVPDTPMAVFVAHVLRRFTAYEPDFAALQPLAARLTLAGGHDSRAQLPHLTARMLAQRSGSDFVEFPGGHIGAVTHPEEFAERLAERLLPVTVTGVPPTT</sequence>
<organism evidence="2 3">
    <name type="scientific">Streptomyces scabichelini</name>
    <dbReference type="NCBI Taxonomy" id="2711217"/>
    <lineage>
        <taxon>Bacteria</taxon>
        <taxon>Bacillati</taxon>
        <taxon>Actinomycetota</taxon>
        <taxon>Actinomycetes</taxon>
        <taxon>Kitasatosporales</taxon>
        <taxon>Streptomycetaceae</taxon>
        <taxon>Streptomyces</taxon>
    </lineage>
</organism>
<dbReference type="AlphaFoldDB" id="A0A6G4V5K9"/>
<dbReference type="PANTHER" id="PTHR43433">
    <property type="entry name" value="HYDROLASE, ALPHA/BETA FOLD FAMILY PROTEIN"/>
    <property type="match status" value="1"/>
</dbReference>
<dbReference type="InterPro" id="IPR029058">
    <property type="entry name" value="AB_hydrolase_fold"/>
</dbReference>
<dbReference type="GO" id="GO:0046503">
    <property type="term" value="P:glycerolipid catabolic process"/>
    <property type="evidence" value="ECO:0007669"/>
    <property type="project" value="TreeGrafter"/>
</dbReference>
<dbReference type="Gene3D" id="3.40.50.1820">
    <property type="entry name" value="alpha/beta hydrolase"/>
    <property type="match status" value="1"/>
</dbReference>
<dbReference type="SUPFAM" id="SSF53474">
    <property type="entry name" value="alpha/beta-Hydrolases"/>
    <property type="match status" value="1"/>
</dbReference>
<keyword evidence="2" id="KW-0378">Hydrolase</keyword>
<protein>
    <submittedName>
        <fullName evidence="2">Alpha/beta hydrolase</fullName>
    </submittedName>
</protein>
<name>A0A6G4V5K9_9ACTN</name>
<dbReference type="InterPro" id="IPR000073">
    <property type="entry name" value="AB_hydrolase_1"/>
</dbReference>
<keyword evidence="3" id="KW-1185">Reference proteome</keyword>
<evidence type="ECO:0000313" key="3">
    <source>
        <dbReference type="Proteomes" id="UP000472335"/>
    </source>
</evidence>